<accession>A0A846K4D8</accession>
<dbReference type="AlphaFoldDB" id="A0A846K4D8"/>
<evidence type="ECO:0000313" key="1">
    <source>
        <dbReference type="EMBL" id="NFN36422.1"/>
    </source>
</evidence>
<evidence type="ECO:0000313" key="2">
    <source>
        <dbReference type="Proteomes" id="UP000473681"/>
    </source>
</evidence>
<proteinExistence type="predicted"/>
<protein>
    <submittedName>
        <fullName evidence="1">Uncharacterized protein</fullName>
    </submittedName>
</protein>
<dbReference type="Proteomes" id="UP000473681">
    <property type="component" value="Unassembled WGS sequence"/>
</dbReference>
<reference evidence="1 2" key="1">
    <citation type="submission" date="2019-04" db="EMBL/GenBank/DDBJ databases">
        <title>Genome sequencing of Clostridium botulinum Groups I-IV and Clostridium butyricum.</title>
        <authorList>
            <person name="Brunt J."/>
            <person name="Van Vliet A.H.M."/>
            <person name="Stringer S.C."/>
            <person name="Carter A.T."/>
            <person name="Peck M.W."/>
        </authorList>
    </citation>
    <scope>NUCLEOTIDE SEQUENCE [LARGE SCALE GENOMIC DNA]</scope>
    <source>
        <strain evidence="1 2">CB-K-33E</strain>
    </source>
</reference>
<dbReference type="EMBL" id="SWVK01000023">
    <property type="protein sequence ID" value="NFN36422.1"/>
    <property type="molecule type" value="Genomic_DNA"/>
</dbReference>
<comment type="caution">
    <text evidence="1">The sequence shown here is derived from an EMBL/GenBank/DDBJ whole genome shotgun (WGS) entry which is preliminary data.</text>
</comment>
<organism evidence="1 2">
    <name type="scientific">Clostridium botulinum</name>
    <dbReference type="NCBI Taxonomy" id="1491"/>
    <lineage>
        <taxon>Bacteria</taxon>
        <taxon>Bacillati</taxon>
        <taxon>Bacillota</taxon>
        <taxon>Clostridia</taxon>
        <taxon>Eubacteriales</taxon>
        <taxon>Clostridiaceae</taxon>
        <taxon>Clostridium</taxon>
    </lineage>
</organism>
<name>A0A846K4D8_CLOBO</name>
<gene>
    <name evidence="1" type="ORF">FDB51_15160</name>
</gene>
<sequence>MGISNDFLNSLVKQKCEKCGREDIGIVITSDNRKLCFECDKEEKRIVIVKMSDEVKSIIRDLSLSLNLSISSIFRSILTIYKDKSEIVKKISEDDYSKALYVNMKKYNDVEYQQYQEYADRISNQDILDILKDILEKVDREDIVK</sequence>